<organism evidence="1 2">
    <name type="scientific">Mycetohabitans rhizoxinica (strain DSM 19002 / CIP 109453 / HKI 454)</name>
    <name type="common">Paraburkholderia rhizoxinica</name>
    <dbReference type="NCBI Taxonomy" id="882378"/>
    <lineage>
        <taxon>Bacteria</taxon>
        <taxon>Pseudomonadati</taxon>
        <taxon>Pseudomonadota</taxon>
        <taxon>Betaproteobacteria</taxon>
        <taxon>Burkholderiales</taxon>
        <taxon>Burkholderiaceae</taxon>
        <taxon>Mycetohabitans</taxon>
    </lineage>
</organism>
<proteinExistence type="predicted"/>
<dbReference type="AlphaFoldDB" id="E5AQ31"/>
<evidence type="ECO:0000313" key="2">
    <source>
        <dbReference type="Proteomes" id="UP000007437"/>
    </source>
</evidence>
<protein>
    <submittedName>
        <fullName evidence="1">Transposase</fullName>
    </submittedName>
</protein>
<accession>E5AQ31</accession>
<dbReference type="EMBL" id="FR687359">
    <property type="protein sequence ID" value="CBW74713.1"/>
    <property type="molecule type" value="Genomic_DNA"/>
</dbReference>
<sequence length="89" mass="10153">MSWFVLTEMHVGDRAPAFSRCVVYEIRSVRGLKKTESLYHAHCFPAMIIRCAVRWYGRFNLSLRDIGGRPVSRDIAVVAVANGTDIRRV</sequence>
<dbReference type="STRING" id="882378.RBRH_02934"/>
<dbReference type="KEGG" id="brh:RBRH_02934"/>
<name>E5AQ31_MYCRK</name>
<gene>
    <name evidence="1" type="ordered locus">RBRH_02934</name>
</gene>
<reference evidence="1 2" key="1">
    <citation type="journal article" date="2011" name="J. Bacteriol.">
        <title>Complete genome sequence of Burkholderia rhizoxinica, an endosymbiont of Rhizopus microsporus.</title>
        <authorList>
            <person name="Lackner G."/>
            <person name="Moebius N."/>
            <person name="Partida-Martinez L."/>
            <person name="Hertweck C."/>
        </authorList>
    </citation>
    <scope>NUCLEOTIDE SEQUENCE [LARGE SCALE GENOMIC DNA]</scope>
    <source>
        <strain evidence="2">DSM 19002 / CIP 109453 / HKI 454</strain>
    </source>
</reference>
<dbReference type="HOGENOM" id="CLU_2448993_0_0_4"/>
<evidence type="ECO:0000313" key="1">
    <source>
        <dbReference type="EMBL" id="CBW74713.1"/>
    </source>
</evidence>
<dbReference type="Proteomes" id="UP000007437">
    <property type="component" value="Chromosome"/>
</dbReference>